<dbReference type="AlphaFoldDB" id="A0A443LRZ1"/>
<protein>
    <submittedName>
        <fullName evidence="1">Oxidoreductase</fullName>
    </submittedName>
</protein>
<dbReference type="Gene3D" id="3.90.420.10">
    <property type="entry name" value="Oxidoreductase, molybdopterin-binding domain"/>
    <property type="match status" value="1"/>
</dbReference>
<dbReference type="SUPFAM" id="SSF56524">
    <property type="entry name" value="Oxidoreductase molybdopterin-binding domain"/>
    <property type="match status" value="1"/>
</dbReference>
<reference evidence="1 2" key="1">
    <citation type="submission" date="2019-01" db="EMBL/GenBank/DDBJ databases">
        <title>Sinorhodobacter populi sp. nov. isolated from the symptomatic bark tissue of Populus euramericana canker.</title>
        <authorList>
            <person name="Xu G."/>
        </authorList>
    </citation>
    <scope>NUCLEOTIDE SEQUENCE [LARGE SCALE GENOMIC DNA]</scope>
    <source>
        <strain evidence="1 2">CCTCC AB2012026</strain>
    </source>
</reference>
<dbReference type="OrthoDB" id="9798763at2"/>
<accession>A0A443LRZ1</accession>
<evidence type="ECO:0000313" key="2">
    <source>
        <dbReference type="Proteomes" id="UP000286594"/>
    </source>
</evidence>
<evidence type="ECO:0000313" key="1">
    <source>
        <dbReference type="EMBL" id="RWR51898.1"/>
    </source>
</evidence>
<dbReference type="InterPro" id="IPR036374">
    <property type="entry name" value="OxRdtase_Mopterin-bd_sf"/>
</dbReference>
<gene>
    <name evidence="1" type="ORF">EOW65_03315</name>
</gene>
<dbReference type="Proteomes" id="UP000286594">
    <property type="component" value="Unassembled WGS sequence"/>
</dbReference>
<proteinExistence type="predicted"/>
<name>A0A443LRZ1_9RHOB</name>
<keyword evidence="2" id="KW-1185">Reference proteome</keyword>
<sequence length="182" mass="19538">MTRRFHPLLSLALAGGLLLVPAPAILSQTLGPGAEVLAQKPTGAVLLTITGPVAGQAVPVTLHLDQAMLAALPQASFTTTTIWTEGPQTFTGVPLSALLAATGMTGRAILARAINDYSVEIPVEPWPAEGPIVAYLRNGKPMSVREKGPLWIVYPYDARSDYRSEVIYSRSIWQLDRLELKP</sequence>
<organism evidence="1 2">
    <name type="scientific">Paenirhodobacter ferrireducens</name>
    <dbReference type="NCBI Taxonomy" id="1215032"/>
    <lineage>
        <taxon>Bacteria</taxon>
        <taxon>Pseudomonadati</taxon>
        <taxon>Pseudomonadota</taxon>
        <taxon>Alphaproteobacteria</taxon>
        <taxon>Rhodobacterales</taxon>
        <taxon>Rhodobacter group</taxon>
        <taxon>Paenirhodobacter</taxon>
    </lineage>
</organism>
<comment type="caution">
    <text evidence="1">The sequence shown here is derived from an EMBL/GenBank/DDBJ whole genome shotgun (WGS) entry which is preliminary data.</text>
</comment>
<dbReference type="RefSeq" id="WP_128147584.1">
    <property type="nucleotide sequence ID" value="NZ_SAVB01000003.1"/>
</dbReference>
<dbReference type="EMBL" id="SAVB01000003">
    <property type="protein sequence ID" value="RWR51898.1"/>
    <property type="molecule type" value="Genomic_DNA"/>
</dbReference>